<evidence type="ECO:0000313" key="10">
    <source>
        <dbReference type="Proteomes" id="UP001595872"/>
    </source>
</evidence>
<sequence length="328" mass="35119">MSSPLLTSAVEVSPVAGRIGAVVSGVRLGGDLPDETVAEIRAALLAHKVIFFRGQDHLDGEGQTAFARRLGPLTTAHPTVPGLDGDGRILDLDYTGGAGGAEHWHTDVTFVDAPPAASVLRAVTIPPHGGDTSWANTAAAYESLPAELRDLADRLWALHSNRFDYIVAAHPQSEEGRRRAEVFSSVTYETEHPVVRVHPETGERTLLLGGFARSLLGFSPQQSATLIKLFQEHVTRLENTVRWTWAEGDVAVWDNRATQHRVVNDFGDQPRRLQRVTVVGDVPVSVDGRPSVSRSGDASAYNGRDTGRDTGRDISAGESVAVGSSDAG</sequence>
<dbReference type="SUPFAM" id="SSF51197">
    <property type="entry name" value="Clavaminate synthase-like"/>
    <property type="match status" value="1"/>
</dbReference>
<reference evidence="10" key="1">
    <citation type="journal article" date="2019" name="Int. J. Syst. Evol. Microbiol.">
        <title>The Global Catalogue of Microorganisms (GCM) 10K type strain sequencing project: providing services to taxonomists for standard genome sequencing and annotation.</title>
        <authorList>
            <consortium name="The Broad Institute Genomics Platform"/>
            <consortium name="The Broad Institute Genome Sequencing Center for Infectious Disease"/>
            <person name="Wu L."/>
            <person name="Ma J."/>
        </authorList>
    </citation>
    <scope>NUCLEOTIDE SEQUENCE [LARGE SCALE GENOMIC DNA]</scope>
    <source>
        <strain evidence="10">KLKA75</strain>
    </source>
</reference>
<evidence type="ECO:0000256" key="4">
    <source>
        <dbReference type="ARBA" id="ARBA00022964"/>
    </source>
</evidence>
<gene>
    <name evidence="9" type="ORF">ACFPCY_22180</name>
</gene>
<dbReference type="PANTHER" id="PTHR30468:SF5">
    <property type="entry name" value="ALPHA-KETOGLUTARATE-DEPENDENT SULFATE ESTER DIOXYGENASE"/>
    <property type="match status" value="1"/>
</dbReference>
<evidence type="ECO:0000256" key="2">
    <source>
        <dbReference type="ARBA" id="ARBA00005896"/>
    </source>
</evidence>
<keyword evidence="10" id="KW-1185">Reference proteome</keyword>
<keyword evidence="5" id="KW-0560">Oxidoreductase</keyword>
<feature type="domain" description="TauD/TfdA-like" evidence="8">
    <location>
        <begin position="12"/>
        <end position="277"/>
    </location>
</feature>
<accession>A0ABV9U172</accession>
<dbReference type="InterPro" id="IPR003819">
    <property type="entry name" value="TauD/TfdA-like"/>
</dbReference>
<keyword evidence="3" id="KW-0479">Metal-binding</keyword>
<dbReference type="Proteomes" id="UP001595872">
    <property type="component" value="Unassembled WGS sequence"/>
</dbReference>
<evidence type="ECO:0000256" key="6">
    <source>
        <dbReference type="ARBA" id="ARBA00023004"/>
    </source>
</evidence>
<dbReference type="PANTHER" id="PTHR30468">
    <property type="entry name" value="ALPHA-KETOGLUTARATE-DEPENDENT SULFONATE DIOXYGENASE"/>
    <property type="match status" value="1"/>
</dbReference>
<dbReference type="InterPro" id="IPR051323">
    <property type="entry name" value="AtsK-like"/>
</dbReference>
<keyword evidence="6" id="KW-0408">Iron</keyword>
<protein>
    <submittedName>
        <fullName evidence="9">TauD/TfdA dioxygenase family protein</fullName>
    </submittedName>
</protein>
<dbReference type="Gene3D" id="3.60.130.10">
    <property type="entry name" value="Clavaminate synthase-like"/>
    <property type="match status" value="1"/>
</dbReference>
<evidence type="ECO:0000256" key="5">
    <source>
        <dbReference type="ARBA" id="ARBA00023002"/>
    </source>
</evidence>
<evidence type="ECO:0000313" key="9">
    <source>
        <dbReference type="EMBL" id="MFC4910047.1"/>
    </source>
</evidence>
<keyword evidence="4 9" id="KW-0223">Dioxygenase</keyword>
<comment type="similarity">
    <text evidence="2">Belongs to the TfdA dioxygenase family.</text>
</comment>
<dbReference type="Pfam" id="PF02668">
    <property type="entry name" value="TauD"/>
    <property type="match status" value="1"/>
</dbReference>
<comment type="cofactor">
    <cofactor evidence="1">
        <name>Fe(2+)</name>
        <dbReference type="ChEBI" id="CHEBI:29033"/>
    </cofactor>
</comment>
<dbReference type="RefSeq" id="WP_378258050.1">
    <property type="nucleotide sequence ID" value="NZ_JBHSIT010000006.1"/>
</dbReference>
<evidence type="ECO:0000256" key="1">
    <source>
        <dbReference type="ARBA" id="ARBA00001954"/>
    </source>
</evidence>
<proteinExistence type="inferred from homology"/>
<organism evidence="9 10">
    <name type="scientific">Actinomadura gamaensis</name>
    <dbReference type="NCBI Taxonomy" id="1763541"/>
    <lineage>
        <taxon>Bacteria</taxon>
        <taxon>Bacillati</taxon>
        <taxon>Actinomycetota</taxon>
        <taxon>Actinomycetes</taxon>
        <taxon>Streptosporangiales</taxon>
        <taxon>Thermomonosporaceae</taxon>
        <taxon>Actinomadura</taxon>
    </lineage>
</organism>
<dbReference type="InterPro" id="IPR042098">
    <property type="entry name" value="TauD-like_sf"/>
</dbReference>
<evidence type="ECO:0000256" key="3">
    <source>
        <dbReference type="ARBA" id="ARBA00022723"/>
    </source>
</evidence>
<dbReference type="EMBL" id="JBHSIT010000006">
    <property type="protein sequence ID" value="MFC4910047.1"/>
    <property type="molecule type" value="Genomic_DNA"/>
</dbReference>
<evidence type="ECO:0000259" key="8">
    <source>
        <dbReference type="Pfam" id="PF02668"/>
    </source>
</evidence>
<dbReference type="GO" id="GO:0051213">
    <property type="term" value="F:dioxygenase activity"/>
    <property type="evidence" value="ECO:0007669"/>
    <property type="project" value="UniProtKB-KW"/>
</dbReference>
<feature type="region of interest" description="Disordered" evidence="7">
    <location>
        <begin position="284"/>
        <end position="328"/>
    </location>
</feature>
<name>A0ABV9U172_9ACTN</name>
<comment type="caution">
    <text evidence="9">The sequence shown here is derived from an EMBL/GenBank/DDBJ whole genome shotgun (WGS) entry which is preliminary data.</text>
</comment>
<evidence type="ECO:0000256" key="7">
    <source>
        <dbReference type="SAM" id="MobiDB-lite"/>
    </source>
</evidence>